<dbReference type="Proteomes" id="UP000249082">
    <property type="component" value="Unassembled WGS sequence"/>
</dbReference>
<evidence type="ECO:0000256" key="1">
    <source>
        <dbReference type="SAM" id="SignalP"/>
    </source>
</evidence>
<dbReference type="EMBL" id="QFPX01000019">
    <property type="protein sequence ID" value="PZQ53028.1"/>
    <property type="molecule type" value="Genomic_DNA"/>
</dbReference>
<dbReference type="AlphaFoldDB" id="A0A2W5NKK7"/>
<gene>
    <name evidence="2" type="ORF">DI555_18310</name>
</gene>
<accession>A0A2W5NKK7</accession>
<keyword evidence="1" id="KW-0732">Signal</keyword>
<name>A0A2W5NKK7_9SPHN</name>
<evidence type="ECO:0000313" key="3">
    <source>
        <dbReference type="Proteomes" id="UP000249082"/>
    </source>
</evidence>
<feature type="signal peptide" evidence="1">
    <location>
        <begin position="1"/>
        <end position="23"/>
    </location>
</feature>
<evidence type="ECO:0000313" key="2">
    <source>
        <dbReference type="EMBL" id="PZQ53028.1"/>
    </source>
</evidence>
<protein>
    <submittedName>
        <fullName evidence="2">Uncharacterized protein</fullName>
    </submittedName>
</protein>
<feature type="chain" id="PRO_5016017693" evidence="1">
    <location>
        <begin position="24"/>
        <end position="171"/>
    </location>
</feature>
<comment type="caution">
    <text evidence="2">The sequence shown here is derived from an EMBL/GenBank/DDBJ whole genome shotgun (WGS) entry which is preliminary data.</text>
</comment>
<sequence length="171" mass="18038">MRSTLCTASLALILLGGASAVSAAEGDAGADYVQDASPVSPAPATASSIRYEFDPVQRDAWLADCHGKVAASRPRSGTAREGQGNHGECEAYLADYLARYRQGQVIVPVYGQAAPGYAYVYPAQSQRMVSIPVVQAIDSTGEPIAYVEDAQVRPARRSIPRRAPAEAANVQ</sequence>
<proteinExistence type="predicted"/>
<reference evidence="2 3" key="1">
    <citation type="submission" date="2017-08" db="EMBL/GenBank/DDBJ databases">
        <title>Infants hospitalized years apart are colonized by the same room-sourced microbial strains.</title>
        <authorList>
            <person name="Brooks B."/>
            <person name="Olm M.R."/>
            <person name="Firek B.A."/>
            <person name="Baker R."/>
            <person name="Thomas B.C."/>
            <person name="Morowitz M.J."/>
            <person name="Banfield J.F."/>
        </authorList>
    </citation>
    <scope>NUCLEOTIDE SEQUENCE [LARGE SCALE GENOMIC DNA]</scope>
    <source>
        <strain evidence="2">S2_005_002_R2_33</strain>
    </source>
</reference>
<organism evidence="2 3">
    <name type="scientific">Novosphingobium pentaromativorans</name>
    <dbReference type="NCBI Taxonomy" id="205844"/>
    <lineage>
        <taxon>Bacteria</taxon>
        <taxon>Pseudomonadati</taxon>
        <taxon>Pseudomonadota</taxon>
        <taxon>Alphaproteobacteria</taxon>
        <taxon>Sphingomonadales</taxon>
        <taxon>Sphingomonadaceae</taxon>
        <taxon>Novosphingobium</taxon>
    </lineage>
</organism>